<dbReference type="PANTHER" id="PTHR24169">
    <property type="entry name" value="NUCLEAR FACTOR NF-KAPPA-B PROTEIN"/>
    <property type="match status" value="1"/>
</dbReference>
<organism evidence="3 4">
    <name type="scientific">Cherax quadricarinatus</name>
    <name type="common">Australian red claw crayfish</name>
    <dbReference type="NCBI Taxonomy" id="27406"/>
    <lineage>
        <taxon>Eukaryota</taxon>
        <taxon>Metazoa</taxon>
        <taxon>Ecdysozoa</taxon>
        <taxon>Arthropoda</taxon>
        <taxon>Crustacea</taxon>
        <taxon>Multicrustacea</taxon>
        <taxon>Malacostraca</taxon>
        <taxon>Eumalacostraca</taxon>
        <taxon>Eucarida</taxon>
        <taxon>Decapoda</taxon>
        <taxon>Pleocyemata</taxon>
        <taxon>Astacidea</taxon>
        <taxon>Parastacoidea</taxon>
        <taxon>Parastacidae</taxon>
        <taxon>Cherax</taxon>
    </lineage>
</organism>
<feature type="domain" description="RHD" evidence="2">
    <location>
        <begin position="74"/>
        <end position="253"/>
    </location>
</feature>
<evidence type="ECO:0000256" key="1">
    <source>
        <dbReference type="SAM" id="MobiDB-lite"/>
    </source>
</evidence>
<keyword evidence="4" id="KW-1185">Reference proteome</keyword>
<dbReference type="GO" id="GO:0002225">
    <property type="term" value="P:positive regulation of antimicrobial peptide production"/>
    <property type="evidence" value="ECO:0007669"/>
    <property type="project" value="UniProtKB-ARBA"/>
</dbReference>
<dbReference type="Pfam" id="PF16179">
    <property type="entry name" value="RHD_dimer"/>
    <property type="match status" value="1"/>
</dbReference>
<evidence type="ECO:0000313" key="4">
    <source>
        <dbReference type="Proteomes" id="UP001445076"/>
    </source>
</evidence>
<dbReference type="GO" id="GO:0000978">
    <property type="term" value="F:RNA polymerase II cis-regulatory region sequence-specific DNA binding"/>
    <property type="evidence" value="ECO:0007669"/>
    <property type="project" value="TreeGrafter"/>
</dbReference>
<dbReference type="GO" id="GO:0048935">
    <property type="term" value="P:peripheral nervous system neuron development"/>
    <property type="evidence" value="ECO:0007669"/>
    <property type="project" value="UniProtKB-ARBA"/>
</dbReference>
<gene>
    <name evidence="3" type="ORF">OTU49_015221</name>
</gene>
<dbReference type="GO" id="GO:0034097">
    <property type="term" value="P:response to cytokine"/>
    <property type="evidence" value="ECO:0007669"/>
    <property type="project" value="TreeGrafter"/>
</dbReference>
<feature type="region of interest" description="Disordered" evidence="1">
    <location>
        <begin position="395"/>
        <end position="452"/>
    </location>
</feature>
<dbReference type="InterPro" id="IPR014756">
    <property type="entry name" value="Ig_E-set"/>
</dbReference>
<dbReference type="InterPro" id="IPR002909">
    <property type="entry name" value="IPT_dom"/>
</dbReference>
<dbReference type="EMBL" id="JARKIK010000008">
    <property type="protein sequence ID" value="KAK8750066.1"/>
    <property type="molecule type" value="Genomic_DNA"/>
</dbReference>
<dbReference type="PRINTS" id="PR00057">
    <property type="entry name" value="NFKBTNSCPFCT"/>
</dbReference>
<feature type="compositionally biased region" description="Low complexity" evidence="1">
    <location>
        <begin position="429"/>
        <end position="452"/>
    </location>
</feature>
<dbReference type="GO" id="GO:0007249">
    <property type="term" value="P:canonical NF-kappaB signal transduction"/>
    <property type="evidence" value="ECO:0007669"/>
    <property type="project" value="UniProtKB-ARBA"/>
</dbReference>
<dbReference type="CDD" id="cd01177">
    <property type="entry name" value="IPT_NFkappaB"/>
    <property type="match status" value="1"/>
</dbReference>
<dbReference type="GO" id="GO:0045944">
    <property type="term" value="P:positive regulation of transcription by RNA polymerase II"/>
    <property type="evidence" value="ECO:0007669"/>
    <property type="project" value="TreeGrafter"/>
</dbReference>
<dbReference type="GO" id="GO:0033554">
    <property type="term" value="P:cellular response to stress"/>
    <property type="evidence" value="ECO:0007669"/>
    <property type="project" value="TreeGrafter"/>
</dbReference>
<dbReference type="PANTHER" id="PTHR24169:SF25">
    <property type="entry name" value="DORSAL-RELATED IMMUNITY FACTOR DIF-RELATED"/>
    <property type="match status" value="1"/>
</dbReference>
<dbReference type="PROSITE" id="PS01204">
    <property type="entry name" value="REL_1"/>
    <property type="match status" value="1"/>
</dbReference>
<comment type="caution">
    <text evidence="3">The sequence shown here is derived from an EMBL/GenBank/DDBJ whole genome shotgun (WGS) entry which is preliminary data.</text>
</comment>
<dbReference type="Gene3D" id="2.60.40.10">
    <property type="entry name" value="Immunoglobulins"/>
    <property type="match status" value="1"/>
</dbReference>
<dbReference type="InterPro" id="IPR032397">
    <property type="entry name" value="RHD_dimer"/>
</dbReference>
<dbReference type="Gene3D" id="2.60.40.340">
    <property type="entry name" value="Rel homology domain (RHD), DNA-binding domain"/>
    <property type="match status" value="1"/>
</dbReference>
<dbReference type="InterPro" id="IPR037059">
    <property type="entry name" value="RHD_DNA_bind_dom_sf"/>
</dbReference>
<sequence length="727" mass="78633">MADPMFVAQRSNNQLALNISDVIDIIGQDAPEYADSDMSAYGGVQMGGGAGAQSEANFSTLTAVSRADPDLESKRKAYVRILEQPQAKALRFRYICEGRSAGSIPGVRSTAENKTYPAIQVMGYKGPAVVVVSCVTVDPPYRPHPHNLVGKEGCKKGVCTMTINNDSMQCVFSNLGIQCVKKRDVEDALRLREEIRVDPFQTGFSHRNQPQSIDLNALRLCFQVFLEGPEKGKFTYPLKAVVSDAIFDKKATSDLIICKLSDCTSSVAGGKEIILLCDKVTKEDILVRFYEVKDGMIDWEAYGDFQASDVHKQVAISFKTPRYKSLEIENPVKVYVQLLRPSDKSTSEPRPFQYLPLDSGRPFTSFKRLKNNYGLFQRILGLDSPLISSVAGDDNLRHKTPSHSPRSPGFLDSLSMEDTKPKPPADLKLASPPAASQSRPAPASSPPLLSQSKSPVASAGLVFPSSSPPLLMSPDQSVDDIRQRLTATLERRKTGGLSPKAVGPQRPSPFWSDDASVYSDADMLDDVISQGSVNDLLSAVGEGFAVYEDITGLPDSSNNNPIPADAVYGDASYASCYSNLEFVMGQARAVAAVTATSVSTDDDSNTKLDAPPSLPPKKNPRESIVQLDDDFGEYGTPSGQPVHANKAALLLERGFRAGGLAKLSSSQSPSSNHADNSVYYNPGGCAQAPLGSASECDELEDMWDDSSSQPQELTCEQLPRTVLDLFV</sequence>
<dbReference type="FunFam" id="2.60.40.10:FF:000046">
    <property type="entry name" value="Nuclear factor NF-kappa-B p105 subunit"/>
    <property type="match status" value="1"/>
</dbReference>
<dbReference type="GO" id="GO:0045087">
    <property type="term" value="P:innate immune response"/>
    <property type="evidence" value="ECO:0007669"/>
    <property type="project" value="TreeGrafter"/>
</dbReference>
<name>A0AAW0Y230_CHEQU</name>
<dbReference type="Proteomes" id="UP001445076">
    <property type="component" value="Unassembled WGS sequence"/>
</dbReference>
<dbReference type="InterPro" id="IPR030492">
    <property type="entry name" value="RHD_CS"/>
</dbReference>
<dbReference type="InterPro" id="IPR008967">
    <property type="entry name" value="p53-like_TF_DNA-bd_sf"/>
</dbReference>
<proteinExistence type="predicted"/>
<dbReference type="GO" id="GO:0008063">
    <property type="term" value="P:Toll signaling pathway"/>
    <property type="evidence" value="ECO:0007669"/>
    <property type="project" value="UniProtKB-ARBA"/>
</dbReference>
<dbReference type="GO" id="GO:0035206">
    <property type="term" value="P:regulation of hemocyte proliferation"/>
    <property type="evidence" value="ECO:0007669"/>
    <property type="project" value="UniProtKB-ARBA"/>
</dbReference>
<dbReference type="GO" id="GO:0000981">
    <property type="term" value="F:DNA-binding transcription factor activity, RNA polymerase II-specific"/>
    <property type="evidence" value="ECO:0007669"/>
    <property type="project" value="TreeGrafter"/>
</dbReference>
<dbReference type="AlphaFoldDB" id="A0AAW0Y230"/>
<dbReference type="SUPFAM" id="SSF81296">
    <property type="entry name" value="E set domains"/>
    <property type="match status" value="1"/>
</dbReference>
<dbReference type="GO" id="GO:0005737">
    <property type="term" value="C:cytoplasm"/>
    <property type="evidence" value="ECO:0007669"/>
    <property type="project" value="InterPro"/>
</dbReference>
<evidence type="ECO:0000259" key="2">
    <source>
        <dbReference type="PROSITE" id="PS50254"/>
    </source>
</evidence>
<dbReference type="EMBL" id="JARKIK010000008">
    <property type="protein sequence ID" value="KAK8750067.1"/>
    <property type="molecule type" value="Genomic_DNA"/>
</dbReference>
<dbReference type="InterPro" id="IPR000451">
    <property type="entry name" value="NFkB/Dor"/>
</dbReference>
<dbReference type="PROSITE" id="PS50254">
    <property type="entry name" value="REL_2"/>
    <property type="match status" value="1"/>
</dbReference>
<feature type="region of interest" description="Disordered" evidence="1">
    <location>
        <begin position="596"/>
        <end position="622"/>
    </location>
</feature>
<dbReference type="SUPFAM" id="SSF49417">
    <property type="entry name" value="p53-like transcription factors"/>
    <property type="match status" value="1"/>
</dbReference>
<dbReference type="InterPro" id="IPR011539">
    <property type="entry name" value="RHD_DNA_bind_dom"/>
</dbReference>
<evidence type="ECO:0000313" key="3">
    <source>
        <dbReference type="EMBL" id="KAK8750067.1"/>
    </source>
</evidence>
<dbReference type="InterPro" id="IPR033926">
    <property type="entry name" value="IPT_NFkappaB"/>
</dbReference>
<dbReference type="Pfam" id="PF00554">
    <property type="entry name" value="RHD_DNA_bind"/>
    <property type="match status" value="1"/>
</dbReference>
<dbReference type="SMART" id="SM00429">
    <property type="entry name" value="IPT"/>
    <property type="match status" value="1"/>
</dbReference>
<accession>A0AAW0Y230</accession>
<dbReference type="GO" id="GO:0005654">
    <property type="term" value="C:nucleoplasm"/>
    <property type="evidence" value="ECO:0007669"/>
    <property type="project" value="UniProtKB-ARBA"/>
</dbReference>
<dbReference type="FunFam" id="2.60.40.340:FF:000006">
    <property type="entry name" value="Dorsal isoform 1-B"/>
    <property type="match status" value="1"/>
</dbReference>
<dbReference type="EMBL" id="JARKIK010000008">
    <property type="protein sequence ID" value="KAK8750068.1"/>
    <property type="molecule type" value="Genomic_DNA"/>
</dbReference>
<dbReference type="InterPro" id="IPR013783">
    <property type="entry name" value="Ig-like_fold"/>
</dbReference>
<reference evidence="3" key="2">
    <citation type="submission" date="2024-01" db="EMBL/GenBank/DDBJ databases">
        <authorList>
            <person name="He J."/>
            <person name="Wang M."/>
            <person name="Zheng J."/>
            <person name="Liu Z."/>
        </authorList>
    </citation>
    <scope>NUCLEOTIDE SEQUENCE</scope>
    <source>
        <strain evidence="3">ZL_2023a</strain>
        <tissue evidence="3">Muscle</tissue>
    </source>
</reference>
<reference evidence="3 4" key="1">
    <citation type="journal article" date="2024" name="BMC Genomics">
        <title>Genome assembly of redclaw crayfish (Cherax quadricarinatus) provides insights into its immune adaptation and hypoxia tolerance.</title>
        <authorList>
            <person name="Liu Z."/>
            <person name="Zheng J."/>
            <person name="Li H."/>
            <person name="Fang K."/>
            <person name="Wang S."/>
            <person name="He J."/>
            <person name="Zhou D."/>
            <person name="Weng S."/>
            <person name="Chi M."/>
            <person name="Gu Z."/>
            <person name="He J."/>
            <person name="Li F."/>
            <person name="Wang M."/>
        </authorList>
    </citation>
    <scope>NUCLEOTIDE SEQUENCE [LARGE SCALE GENOMIC DNA]</scope>
    <source>
        <strain evidence="3">ZL_2023a</strain>
    </source>
</reference>
<protein>
    <recommendedName>
        <fullName evidence="2">RHD domain-containing protein</fullName>
    </recommendedName>
</protein>
<dbReference type="GO" id="GO:0038061">
    <property type="term" value="P:non-canonical NF-kappaB signal transduction"/>
    <property type="evidence" value="ECO:0007669"/>
    <property type="project" value="TreeGrafter"/>
</dbReference>